<accession>A0A1D2K9C3</accession>
<dbReference type="AlphaFoldDB" id="A0A1D2K9C3"/>
<dbReference type="InterPro" id="IPR013324">
    <property type="entry name" value="RNA_pol_sigma_r3/r4-like"/>
</dbReference>
<proteinExistence type="predicted"/>
<dbReference type="Gene3D" id="1.10.10.10">
    <property type="entry name" value="Winged helix-like DNA-binding domain superfamily/Winged helix DNA-binding domain"/>
    <property type="match status" value="1"/>
</dbReference>
<protein>
    <submittedName>
        <fullName evidence="1">Sigma-70 family RNA polymerase sigma factor</fullName>
    </submittedName>
</protein>
<name>A0A1D2K9C3_BROTH</name>
<gene>
    <name evidence="1" type="ORF">CNY62_02510</name>
</gene>
<dbReference type="KEGG" id="bths:CNY62_02510"/>
<dbReference type="RefSeq" id="WP_069135259.1">
    <property type="nucleotide sequence ID" value="NZ_CP023483.1"/>
</dbReference>
<dbReference type="OrthoDB" id="2454082at2"/>
<dbReference type="Proteomes" id="UP000243591">
    <property type="component" value="Chromosome"/>
</dbReference>
<keyword evidence="2" id="KW-1185">Reference proteome</keyword>
<evidence type="ECO:0000313" key="1">
    <source>
        <dbReference type="EMBL" id="ATF25355.1"/>
    </source>
</evidence>
<evidence type="ECO:0000313" key="2">
    <source>
        <dbReference type="Proteomes" id="UP000243591"/>
    </source>
</evidence>
<reference evidence="1 2" key="1">
    <citation type="submission" date="2017-09" db="EMBL/GenBank/DDBJ databases">
        <title>Complete Genome Sequences of Two Strains of the Meat Spoilage Bacterium Brochothrix thermosphacta Isolated from Ground Chicken.</title>
        <authorList>
            <person name="Paoli G.C."/>
            <person name="Wijey C."/>
            <person name="Chen C.-Y."/>
            <person name="Nguyen L."/>
            <person name="Yan X."/>
            <person name="Irwin P.L."/>
        </authorList>
    </citation>
    <scope>NUCLEOTIDE SEQUENCE [LARGE SCALE GENOMIC DNA]</scope>
    <source>
        <strain evidence="1 2">BI</strain>
    </source>
</reference>
<organism evidence="1 2">
    <name type="scientific">Brochothrix thermosphacta</name>
    <name type="common">Microbacterium thermosphactum</name>
    <dbReference type="NCBI Taxonomy" id="2756"/>
    <lineage>
        <taxon>Bacteria</taxon>
        <taxon>Bacillati</taxon>
        <taxon>Bacillota</taxon>
        <taxon>Bacilli</taxon>
        <taxon>Bacillales</taxon>
        <taxon>Listeriaceae</taxon>
        <taxon>Brochothrix</taxon>
    </lineage>
</organism>
<dbReference type="SUPFAM" id="SSF88659">
    <property type="entry name" value="Sigma3 and sigma4 domains of RNA polymerase sigma factors"/>
    <property type="match status" value="1"/>
</dbReference>
<dbReference type="EMBL" id="CP023483">
    <property type="protein sequence ID" value="ATF25355.1"/>
    <property type="molecule type" value="Genomic_DNA"/>
</dbReference>
<sequence>MTDIDILELEIECKEKELSRWLDGGDLEKTQTFLTSLEKQGEIKEVINNLKTKLEEKQSHRERIVTLIERFEGLDNRILIMRYVDELSLSEIAQLTKYSYSYIKSRHAALMRMIKFKLD</sequence>
<dbReference type="InterPro" id="IPR036388">
    <property type="entry name" value="WH-like_DNA-bd_sf"/>
</dbReference>